<dbReference type="Gene3D" id="2.60.410.10">
    <property type="entry name" value="D-Ala-D-Ala carboxypeptidase, C-terminal domain"/>
    <property type="match status" value="1"/>
</dbReference>
<evidence type="ECO:0000313" key="17">
    <source>
        <dbReference type="EMBL" id="TFB21094.1"/>
    </source>
</evidence>
<dbReference type="EMBL" id="SOPW01000009">
    <property type="protein sequence ID" value="TFB21094.1"/>
    <property type="molecule type" value="Genomic_DNA"/>
</dbReference>
<dbReference type="InterPro" id="IPR037167">
    <property type="entry name" value="Peptidase_S11_C_sf"/>
</dbReference>
<dbReference type="InterPro" id="IPR012907">
    <property type="entry name" value="Peptidase_S11_C"/>
</dbReference>
<dbReference type="AlphaFoldDB" id="A0A4Y8INS2"/>
<evidence type="ECO:0000256" key="9">
    <source>
        <dbReference type="ARBA" id="ARBA00022960"/>
    </source>
</evidence>
<feature type="active site" description="Proton acceptor" evidence="13">
    <location>
        <position position="67"/>
    </location>
</feature>
<keyword evidence="10" id="KW-0573">Peptidoglycan synthesis</keyword>
<evidence type="ECO:0000256" key="4">
    <source>
        <dbReference type="ARBA" id="ARBA00012448"/>
    </source>
</evidence>
<comment type="similarity">
    <text evidence="3 15">Belongs to the peptidase S11 family.</text>
</comment>
<evidence type="ECO:0000256" key="10">
    <source>
        <dbReference type="ARBA" id="ARBA00022984"/>
    </source>
</evidence>
<dbReference type="EC" id="3.4.16.4" evidence="4"/>
<evidence type="ECO:0000256" key="11">
    <source>
        <dbReference type="ARBA" id="ARBA00023316"/>
    </source>
</evidence>
<evidence type="ECO:0000256" key="7">
    <source>
        <dbReference type="ARBA" id="ARBA00022729"/>
    </source>
</evidence>
<evidence type="ECO:0000256" key="3">
    <source>
        <dbReference type="ARBA" id="ARBA00007164"/>
    </source>
</evidence>
<comment type="pathway">
    <text evidence="2">Cell wall biogenesis; peptidoglycan biosynthesis.</text>
</comment>
<evidence type="ECO:0000256" key="6">
    <source>
        <dbReference type="ARBA" id="ARBA00022670"/>
    </source>
</evidence>
<keyword evidence="7" id="KW-0732">Signal</keyword>
<dbReference type="OrthoDB" id="9791132at2"/>
<dbReference type="SMART" id="SM00936">
    <property type="entry name" value="PBP5_C"/>
    <property type="match status" value="1"/>
</dbReference>
<dbReference type="Pfam" id="PF07943">
    <property type="entry name" value="PBP5_C"/>
    <property type="match status" value="1"/>
</dbReference>
<feature type="active site" evidence="13">
    <location>
        <position position="128"/>
    </location>
</feature>
<keyword evidence="8" id="KW-0378">Hydrolase</keyword>
<keyword evidence="6" id="KW-0645">Protease</keyword>
<dbReference type="PANTHER" id="PTHR21581:SF11">
    <property type="entry name" value="D-ALANYL-D-ALANINE CARBOXYPEPTIDASE DACA"/>
    <property type="match status" value="1"/>
</dbReference>
<name>A0A4Y8INS2_9BACI</name>
<evidence type="ECO:0000256" key="5">
    <source>
        <dbReference type="ARBA" id="ARBA00022645"/>
    </source>
</evidence>
<dbReference type="InterPro" id="IPR018044">
    <property type="entry name" value="Peptidase_S11"/>
</dbReference>
<dbReference type="InterPro" id="IPR012338">
    <property type="entry name" value="Beta-lactam/transpept-like"/>
</dbReference>
<dbReference type="Gene3D" id="3.40.710.10">
    <property type="entry name" value="DD-peptidase/beta-lactamase superfamily"/>
    <property type="match status" value="1"/>
</dbReference>
<feature type="binding site" evidence="14">
    <location>
        <position position="253"/>
    </location>
    <ligand>
        <name>substrate</name>
    </ligand>
</feature>
<dbReference type="Proteomes" id="UP000297975">
    <property type="component" value="Unassembled WGS sequence"/>
</dbReference>
<evidence type="ECO:0000259" key="16">
    <source>
        <dbReference type="SMART" id="SM00936"/>
    </source>
</evidence>
<comment type="catalytic activity">
    <reaction evidence="12">
        <text>Preferential cleavage: (Ac)2-L-Lys-D-Ala-|-D-Ala. Also transpeptidation of peptidyl-alanyl moieties that are N-acyl substituents of D-alanine.</text>
        <dbReference type="EC" id="3.4.16.4"/>
    </reaction>
</comment>
<gene>
    <name evidence="17" type="ORF">E3U55_09740</name>
</gene>
<evidence type="ECO:0000256" key="14">
    <source>
        <dbReference type="PIRSR" id="PIRSR618044-2"/>
    </source>
</evidence>
<evidence type="ECO:0000256" key="8">
    <source>
        <dbReference type="ARBA" id="ARBA00022801"/>
    </source>
</evidence>
<dbReference type="GO" id="GO:0071555">
    <property type="term" value="P:cell wall organization"/>
    <property type="evidence" value="ECO:0007669"/>
    <property type="project" value="UniProtKB-KW"/>
</dbReference>
<keyword evidence="11" id="KW-0961">Cell wall biogenesis/degradation</keyword>
<keyword evidence="5 17" id="KW-0121">Carboxypeptidase</keyword>
<evidence type="ECO:0000256" key="13">
    <source>
        <dbReference type="PIRSR" id="PIRSR618044-1"/>
    </source>
</evidence>
<dbReference type="GO" id="GO:0008360">
    <property type="term" value="P:regulation of cell shape"/>
    <property type="evidence" value="ECO:0007669"/>
    <property type="project" value="UniProtKB-KW"/>
</dbReference>
<keyword evidence="9" id="KW-0133">Cell shape</keyword>
<sequence length="439" mass="49169">MKREFRLVRLLLIMILTFSTFFINPHFSEASTFDVEAESAIIVDQETGEILYAKNPDIALPPASMTKMMTEYLVLEAIENGTISWDTTTQISQYAYDISANYLFSGIGLTMNKPYTVKDLYDAMVINSDNATTIALAELIAGTEGEFVRMMNEKAEELGLTDYKFVNSSGLNNSSLGENYPDGTDPEAENLMSARDTAKLAYHLVNDYPEVLETSKIPRKEFDGQVIENYNWMLPGMGEGVASFTYEGLDGLKTGHTELAGYTFTGTAKRNGQRLITVVMKTESKSERFNETRKLMDYGFNNFKTVTLFEKGHQIEGESTITVKKGKKDEVQIESSQAIETMIKNGEKENYSVKYELNEEVLTDDGTLVAPVEKDLEVGKMVLTYKGQDEYGNISGDDEISVPLVTTEDVEKSNWFMLMLQAIGDFFVNLFVSIKGLFA</sequence>
<dbReference type="GO" id="GO:0006508">
    <property type="term" value="P:proteolysis"/>
    <property type="evidence" value="ECO:0007669"/>
    <property type="project" value="UniProtKB-KW"/>
</dbReference>
<proteinExistence type="inferred from homology"/>
<dbReference type="RefSeq" id="WP_134340235.1">
    <property type="nucleotide sequence ID" value="NZ_SOPW01000009.1"/>
</dbReference>
<feature type="domain" description="Peptidase S11 D-Ala-D-Ala carboxypeptidase A C-terminal" evidence="16">
    <location>
        <begin position="303"/>
        <end position="412"/>
    </location>
</feature>
<dbReference type="UniPathway" id="UPA00219"/>
<feature type="active site" description="Acyl-ester intermediate" evidence="13">
    <location>
        <position position="64"/>
    </location>
</feature>
<dbReference type="GO" id="GO:0009252">
    <property type="term" value="P:peptidoglycan biosynthetic process"/>
    <property type="evidence" value="ECO:0007669"/>
    <property type="project" value="UniProtKB-UniPathway"/>
</dbReference>
<evidence type="ECO:0000256" key="15">
    <source>
        <dbReference type="RuleBase" id="RU004016"/>
    </source>
</evidence>
<accession>A0A4Y8INS2</accession>
<dbReference type="GO" id="GO:0009002">
    <property type="term" value="F:serine-type D-Ala-D-Ala carboxypeptidase activity"/>
    <property type="evidence" value="ECO:0007669"/>
    <property type="project" value="UniProtKB-EC"/>
</dbReference>
<evidence type="ECO:0000256" key="2">
    <source>
        <dbReference type="ARBA" id="ARBA00004752"/>
    </source>
</evidence>
<dbReference type="SUPFAM" id="SSF69189">
    <property type="entry name" value="Penicillin-binding protein associated domain"/>
    <property type="match status" value="1"/>
</dbReference>
<comment type="function">
    <text evidence="1">Removes C-terminal D-alanyl residues from sugar-peptide cell wall precursors.</text>
</comment>
<dbReference type="InterPro" id="IPR001967">
    <property type="entry name" value="Peptidase_S11_N"/>
</dbReference>
<evidence type="ECO:0000256" key="1">
    <source>
        <dbReference type="ARBA" id="ARBA00003217"/>
    </source>
</evidence>
<dbReference type="PANTHER" id="PTHR21581">
    <property type="entry name" value="D-ALANYL-D-ALANINE CARBOXYPEPTIDASE"/>
    <property type="match status" value="1"/>
</dbReference>
<comment type="caution">
    <text evidence="17">The sequence shown here is derived from an EMBL/GenBank/DDBJ whole genome shotgun (WGS) entry which is preliminary data.</text>
</comment>
<dbReference type="Pfam" id="PF00768">
    <property type="entry name" value="Peptidase_S11"/>
    <property type="match status" value="1"/>
</dbReference>
<protein>
    <recommendedName>
        <fullName evidence="4">serine-type D-Ala-D-Ala carboxypeptidase</fullName>
        <ecNumber evidence="4">3.4.16.4</ecNumber>
    </recommendedName>
</protein>
<dbReference type="SUPFAM" id="SSF56601">
    <property type="entry name" value="beta-lactamase/transpeptidase-like"/>
    <property type="match status" value="1"/>
</dbReference>
<evidence type="ECO:0000256" key="12">
    <source>
        <dbReference type="ARBA" id="ARBA00034000"/>
    </source>
</evidence>
<reference evidence="17 18" key="1">
    <citation type="submission" date="2019-03" db="EMBL/GenBank/DDBJ databases">
        <authorList>
            <person name="He R.-H."/>
        </authorList>
    </citation>
    <scope>NUCLEOTIDE SEQUENCE [LARGE SCALE GENOMIC DNA]</scope>
    <source>
        <strain evidence="18">SH 714</strain>
    </source>
</reference>
<evidence type="ECO:0000313" key="18">
    <source>
        <dbReference type="Proteomes" id="UP000297975"/>
    </source>
</evidence>
<keyword evidence="18" id="KW-1185">Reference proteome</keyword>
<organism evidence="17 18">
    <name type="scientific">Filobacillus milosensis</name>
    <dbReference type="NCBI Taxonomy" id="94137"/>
    <lineage>
        <taxon>Bacteria</taxon>
        <taxon>Bacillati</taxon>
        <taxon>Bacillota</taxon>
        <taxon>Bacilli</taxon>
        <taxon>Bacillales</taxon>
        <taxon>Bacillaceae</taxon>
        <taxon>Filobacillus</taxon>
    </lineage>
</organism>
<dbReference type="PRINTS" id="PR00725">
    <property type="entry name" value="DADACBPTASE1"/>
</dbReference>
<dbReference type="InterPro" id="IPR015956">
    <property type="entry name" value="Peniciliin-bd_prot_C_sf"/>
</dbReference>